<evidence type="ECO:0000259" key="1">
    <source>
        <dbReference type="SMART" id="SM00829"/>
    </source>
</evidence>
<dbReference type="Gene3D" id="3.90.180.10">
    <property type="entry name" value="Medium-chain alcohol dehydrogenases, catalytic domain"/>
    <property type="match status" value="1"/>
</dbReference>
<dbReference type="GO" id="GO:0016491">
    <property type="term" value="F:oxidoreductase activity"/>
    <property type="evidence" value="ECO:0007669"/>
    <property type="project" value="InterPro"/>
</dbReference>
<dbReference type="InterPro" id="IPR036291">
    <property type="entry name" value="NAD(P)-bd_dom_sf"/>
</dbReference>
<dbReference type="SUPFAM" id="SSF50129">
    <property type="entry name" value="GroES-like"/>
    <property type="match status" value="1"/>
</dbReference>
<dbReference type="InterPro" id="IPR013149">
    <property type="entry name" value="ADH-like_C"/>
</dbReference>
<dbReference type="RefSeq" id="WP_103944327.1">
    <property type="nucleotide sequence ID" value="NZ_FNVO01000031.1"/>
</dbReference>
<reference evidence="3" key="1">
    <citation type="submission" date="2016-10" db="EMBL/GenBank/DDBJ databases">
        <authorList>
            <person name="Varghese N."/>
            <person name="Submissions S."/>
        </authorList>
    </citation>
    <scope>NUCLEOTIDE SEQUENCE [LARGE SCALE GENOMIC DNA]</scope>
    <source>
        <strain evidence="3">DSM 43163</strain>
    </source>
</reference>
<dbReference type="InterPro" id="IPR011032">
    <property type="entry name" value="GroES-like_sf"/>
</dbReference>
<dbReference type="AlphaFoldDB" id="A0A1H6E2V2"/>
<name>A0A1H6E2V2_9ACTN</name>
<dbReference type="Gene3D" id="3.40.50.720">
    <property type="entry name" value="NAD(P)-binding Rossmann-like Domain"/>
    <property type="match status" value="1"/>
</dbReference>
<dbReference type="Proteomes" id="UP000236723">
    <property type="component" value="Unassembled WGS sequence"/>
</dbReference>
<dbReference type="Pfam" id="PF08240">
    <property type="entry name" value="ADH_N"/>
    <property type="match status" value="1"/>
</dbReference>
<dbReference type="InterPro" id="IPR013154">
    <property type="entry name" value="ADH-like_N"/>
</dbReference>
<sequence>MRAVLVSVPGDEPRVHTLADPVPAAGQVVVDMLYAGVNPIDVWIARGELGSAVPFPHVPGCEGVGTVDDVPVALVAPGLGRGRPGTYAERVVVGAGEFVPLPAGVDPVQAAGAKTAGLTALEVLQTGGLTSEDVVLVLGASGGVGSFAVQLAKNAGARVLAHTASAAKSEAVAELGADRVVTAAAPELLAAAVGDDRPTLVLDGLAGDWTQGAAAAAAEEARIAVFGTSADRRLTLDARTLYGKRLRVQGGNRPKPPADVLREDLAGLLSLMAEGRVRVPVTASLPLGAAAQAHASILARTALGKIVLSVRD</sequence>
<dbReference type="PANTHER" id="PTHR43677">
    <property type="entry name" value="SHORT-CHAIN DEHYDROGENASE/REDUCTASE"/>
    <property type="match status" value="1"/>
</dbReference>
<evidence type="ECO:0000313" key="2">
    <source>
        <dbReference type="EMBL" id="SEG91960.1"/>
    </source>
</evidence>
<dbReference type="SMART" id="SM00829">
    <property type="entry name" value="PKS_ER"/>
    <property type="match status" value="1"/>
</dbReference>
<dbReference type="EMBL" id="FNVO01000031">
    <property type="protein sequence ID" value="SEG91960.1"/>
    <property type="molecule type" value="Genomic_DNA"/>
</dbReference>
<organism evidence="2 3">
    <name type="scientific">Thermomonospora echinospora</name>
    <dbReference type="NCBI Taxonomy" id="1992"/>
    <lineage>
        <taxon>Bacteria</taxon>
        <taxon>Bacillati</taxon>
        <taxon>Actinomycetota</taxon>
        <taxon>Actinomycetes</taxon>
        <taxon>Streptosporangiales</taxon>
        <taxon>Thermomonosporaceae</taxon>
        <taxon>Thermomonospora</taxon>
    </lineage>
</organism>
<dbReference type="InterPro" id="IPR051397">
    <property type="entry name" value="Zn-ADH-like_protein"/>
</dbReference>
<evidence type="ECO:0000313" key="3">
    <source>
        <dbReference type="Proteomes" id="UP000236723"/>
    </source>
</evidence>
<dbReference type="Pfam" id="PF00107">
    <property type="entry name" value="ADH_zinc_N"/>
    <property type="match status" value="1"/>
</dbReference>
<dbReference type="OrthoDB" id="4330785at2"/>
<dbReference type="PANTHER" id="PTHR43677:SF4">
    <property type="entry name" value="QUINONE OXIDOREDUCTASE-LIKE PROTEIN 2"/>
    <property type="match status" value="1"/>
</dbReference>
<dbReference type="SUPFAM" id="SSF51735">
    <property type="entry name" value="NAD(P)-binding Rossmann-fold domains"/>
    <property type="match status" value="1"/>
</dbReference>
<keyword evidence="3" id="KW-1185">Reference proteome</keyword>
<dbReference type="InterPro" id="IPR020843">
    <property type="entry name" value="ER"/>
</dbReference>
<accession>A0A1H6E2V2</accession>
<feature type="domain" description="Enoyl reductase (ER)" evidence="1">
    <location>
        <begin position="10"/>
        <end position="308"/>
    </location>
</feature>
<gene>
    <name evidence="2" type="ORF">SAMN04489712_13144</name>
</gene>
<proteinExistence type="predicted"/>
<protein>
    <submittedName>
        <fullName evidence="2">NADPH2:quinone reductase</fullName>
    </submittedName>
</protein>
<dbReference type="CDD" id="cd05289">
    <property type="entry name" value="MDR_like_2"/>
    <property type="match status" value="1"/>
</dbReference>